<reference evidence="1 2" key="1">
    <citation type="journal article" date="2019" name="Int. J. Syst. Evol. Microbiol.">
        <title>The Global Catalogue of Microorganisms (GCM) 10K type strain sequencing project: providing services to taxonomists for standard genome sequencing and annotation.</title>
        <authorList>
            <consortium name="The Broad Institute Genomics Platform"/>
            <consortium name="The Broad Institute Genome Sequencing Center for Infectious Disease"/>
            <person name="Wu L."/>
            <person name="Ma J."/>
        </authorList>
    </citation>
    <scope>NUCLEOTIDE SEQUENCE [LARGE SCALE GENOMIC DNA]</scope>
    <source>
        <strain evidence="1 2">SKJ47</strain>
    </source>
</reference>
<protein>
    <recommendedName>
        <fullName evidence="3">DUF2795 domain-containing protein</fullName>
    </recommendedName>
</protein>
<dbReference type="EMBL" id="JBHSXL010000002">
    <property type="protein sequence ID" value="MFC6891298.1"/>
    <property type="molecule type" value="Genomic_DNA"/>
</dbReference>
<evidence type="ECO:0008006" key="3">
    <source>
        <dbReference type="Google" id="ProtNLM"/>
    </source>
</evidence>
<sequence length="96" mass="10906">MGPIEIQQLCEQKVDFPITHDALLDELGEAELRPPTGEPTTVGTVLETTNERSYGSVDDVYQTILGNLDESFVGRKFYDDRGGVWDFDQRDRTYSF</sequence>
<dbReference type="AlphaFoldDB" id="A0ABD5UU48"/>
<dbReference type="RefSeq" id="WP_006667238.1">
    <property type="nucleotide sequence ID" value="NZ_JBHSVN010000002.1"/>
</dbReference>
<evidence type="ECO:0000313" key="1">
    <source>
        <dbReference type="EMBL" id="MFC6891298.1"/>
    </source>
</evidence>
<proteinExistence type="predicted"/>
<keyword evidence="2" id="KW-1185">Reference proteome</keyword>
<organism evidence="1 2">
    <name type="scientific">Halopenitus salinus</name>
    <dbReference type="NCBI Taxonomy" id="1198295"/>
    <lineage>
        <taxon>Archaea</taxon>
        <taxon>Methanobacteriati</taxon>
        <taxon>Methanobacteriota</taxon>
        <taxon>Stenosarchaea group</taxon>
        <taxon>Halobacteria</taxon>
        <taxon>Halobacteriales</taxon>
        <taxon>Haloferacaceae</taxon>
        <taxon>Halopenitus</taxon>
    </lineage>
</organism>
<comment type="caution">
    <text evidence="1">The sequence shown here is derived from an EMBL/GenBank/DDBJ whole genome shotgun (WGS) entry which is preliminary data.</text>
</comment>
<dbReference type="InterPro" id="IPR043899">
    <property type="entry name" value="DUF5789"/>
</dbReference>
<gene>
    <name evidence="1" type="ORF">ACFQE9_01455</name>
</gene>
<name>A0ABD5UU48_9EURY</name>
<dbReference type="Pfam" id="PF19102">
    <property type="entry name" value="DUF5789"/>
    <property type="match status" value="1"/>
</dbReference>
<accession>A0ABD5UU48</accession>
<dbReference type="Proteomes" id="UP001596296">
    <property type="component" value="Unassembled WGS sequence"/>
</dbReference>
<evidence type="ECO:0000313" key="2">
    <source>
        <dbReference type="Proteomes" id="UP001596296"/>
    </source>
</evidence>